<proteinExistence type="predicted"/>
<dbReference type="EMBL" id="CP159289">
    <property type="protein sequence ID" value="XCH24543.1"/>
    <property type="molecule type" value="Genomic_DNA"/>
</dbReference>
<accession>A0AAU8FL08</accession>
<dbReference type="AlphaFoldDB" id="A0AAU8FL08"/>
<protein>
    <submittedName>
        <fullName evidence="1">Aminoglycoside nucleotidyltransferase ANT(2'')-Ia</fullName>
    </submittedName>
</protein>
<dbReference type="Gene3D" id="3.30.460.40">
    <property type="match status" value="1"/>
</dbReference>
<dbReference type="RefSeq" id="WP_353719858.1">
    <property type="nucleotide sequence ID" value="NZ_CP159289.1"/>
</dbReference>
<evidence type="ECO:0000313" key="1">
    <source>
        <dbReference type="EMBL" id="XCH24543.1"/>
    </source>
</evidence>
<sequence length="177" mass="20172">MENATNDAKPALPQDPTALHLHFIELIFNAASSQGIKLWLESGWAIDARLGRITREHDDIDIAYPQEHHDAYVKLLTDLCFSEFEQLDYGFLMRQNGVLIDSEPCVKTGAAYELPGFPAGSCPAEPEGWLNGKPIRCISWQAMHFEFMGYEQEIPKTHWRPKDHESLRLIELHLNDA</sequence>
<dbReference type="InterPro" id="IPR019646">
    <property type="entry name" value="Aminoglyc_AdlTrfase"/>
</dbReference>
<organism evidence="1">
    <name type="scientific">Dyadobacter sp. 676</name>
    <dbReference type="NCBI Taxonomy" id="3088362"/>
    <lineage>
        <taxon>Bacteria</taxon>
        <taxon>Pseudomonadati</taxon>
        <taxon>Bacteroidota</taxon>
        <taxon>Cytophagia</taxon>
        <taxon>Cytophagales</taxon>
        <taxon>Spirosomataceae</taxon>
        <taxon>Dyadobacter</taxon>
    </lineage>
</organism>
<gene>
    <name evidence="1" type="ORF">ABV298_30320</name>
</gene>
<name>A0AAU8FL08_9BACT</name>
<dbReference type="Pfam" id="PF10706">
    <property type="entry name" value="Aminoglyc_resit"/>
    <property type="match status" value="1"/>
</dbReference>
<reference evidence="1" key="1">
    <citation type="submission" date="2024-06" db="EMBL/GenBank/DDBJ databases">
        <title>Sequencing and assembly of the genome of Dyadobacter sp. strain 676, a symbiont of Cyamopsis tetragonoloba.</title>
        <authorList>
            <person name="Guro P."/>
            <person name="Sazanova A."/>
            <person name="Kuznetsova I."/>
            <person name="Belimov A."/>
            <person name="Safronova V."/>
        </authorList>
    </citation>
    <scope>NUCLEOTIDE SEQUENCE</scope>
    <source>
        <strain evidence="1">676</strain>
    </source>
</reference>